<evidence type="ECO:0000256" key="10">
    <source>
        <dbReference type="ARBA" id="ARBA00023027"/>
    </source>
</evidence>
<evidence type="ECO:0000313" key="22">
    <source>
        <dbReference type="EMBL" id="KOA19622.1"/>
    </source>
</evidence>
<evidence type="ECO:0000256" key="11">
    <source>
        <dbReference type="ARBA" id="ARBA00023235"/>
    </source>
</evidence>
<comment type="function">
    <text evidence="17">Catalyzes the dehydration of the S-form of NAD(P)HX at the expense of ADP, which is converted to AMP. Together with NAD(P)HX epimerase, which catalyzes the epimerization of the S- and R-forms, the enzyme allows the repair of both epimers of NAD(P)HX, a damaged form of NAD(P)H that is a result of enzymatic or heat-dependent hydration.</text>
</comment>
<evidence type="ECO:0000256" key="1">
    <source>
        <dbReference type="ARBA" id="ARBA00000013"/>
    </source>
</evidence>
<dbReference type="EC" id="4.2.1.136" evidence="19"/>
<comment type="function">
    <text evidence="14 19">Bifunctional enzyme that catalyzes the epimerization of the S- and R-forms of NAD(P)HX and the dehydration of the S-form of NAD(P)HX at the expense of ADP, which is converted to AMP. This allows the repair of both epimers of NAD(P)HX, a damaged form of NAD(P)H that is a result of enzymatic or heat-dependent hydration.</text>
</comment>
<proteinExistence type="inferred from homology"/>
<comment type="cofactor">
    <cofactor evidence="17">
        <name>Mg(2+)</name>
        <dbReference type="ChEBI" id="CHEBI:18420"/>
    </cofactor>
</comment>
<reference evidence="23" key="1">
    <citation type="submission" date="2015-08" db="EMBL/GenBank/DDBJ databases">
        <title>Genome sequence of the strict anaerobe Clostridium homopropionicum LuHBu1 (DSM 5847T).</title>
        <authorList>
            <person name="Poehlein A."/>
            <person name="Beck M."/>
            <person name="Schiel-Bengelsdorf B."/>
            <person name="Bengelsdorf F.R."/>
            <person name="Daniel R."/>
            <person name="Duerre P."/>
        </authorList>
    </citation>
    <scope>NUCLEOTIDE SEQUENCE [LARGE SCALE GENOMIC DNA]</scope>
    <source>
        <strain evidence="23">DSM 5847</strain>
    </source>
</reference>
<dbReference type="CDD" id="cd01171">
    <property type="entry name" value="YXKO-related"/>
    <property type="match status" value="1"/>
</dbReference>
<feature type="binding site" evidence="18">
    <location>
        <position position="160"/>
    </location>
    <ligand>
        <name>(6S)-NADPHX</name>
        <dbReference type="ChEBI" id="CHEBI:64076"/>
    </ligand>
</feature>
<evidence type="ECO:0000256" key="6">
    <source>
        <dbReference type="ARBA" id="ARBA00022741"/>
    </source>
</evidence>
<evidence type="ECO:0000256" key="3">
    <source>
        <dbReference type="ARBA" id="ARBA00006001"/>
    </source>
</evidence>
<dbReference type="InterPro" id="IPR029056">
    <property type="entry name" value="Ribokinase-like"/>
</dbReference>
<dbReference type="NCBIfam" id="TIGR00196">
    <property type="entry name" value="yjeF_cterm"/>
    <property type="match status" value="1"/>
</dbReference>
<dbReference type="GO" id="GO:0110051">
    <property type="term" value="P:metabolite repair"/>
    <property type="evidence" value="ECO:0007669"/>
    <property type="project" value="TreeGrafter"/>
</dbReference>
<dbReference type="InterPro" id="IPR004443">
    <property type="entry name" value="YjeF_N_dom"/>
</dbReference>
<evidence type="ECO:0000256" key="4">
    <source>
        <dbReference type="ARBA" id="ARBA00009524"/>
    </source>
</evidence>
<comment type="function">
    <text evidence="18">Catalyzes the epimerization of the S- and R-forms of NAD(P)HX, a damaged form of NAD(P)H that is a result of enzymatic or heat-dependent hydration. This is a prerequisite for the S-specific NAD(P)H-hydrate dehydratase to allow the repair of both epimers of NAD(P)HX.</text>
</comment>
<feature type="binding site" evidence="17">
    <location>
        <position position="262"/>
    </location>
    <ligand>
        <name>(6S)-NADPHX</name>
        <dbReference type="ChEBI" id="CHEBI:64076"/>
    </ligand>
</feature>
<dbReference type="AlphaFoldDB" id="A0A0L6Z9H3"/>
<keyword evidence="7 17" id="KW-0067">ATP-binding</keyword>
<dbReference type="RefSeq" id="WP_052221267.1">
    <property type="nucleotide sequence ID" value="NZ_LHUR01000022.1"/>
</dbReference>
<dbReference type="GO" id="GO:0052856">
    <property type="term" value="F:NAD(P)HX epimerase activity"/>
    <property type="evidence" value="ECO:0007669"/>
    <property type="project" value="UniProtKB-UniRule"/>
</dbReference>
<evidence type="ECO:0000256" key="17">
    <source>
        <dbReference type="HAMAP-Rule" id="MF_01965"/>
    </source>
</evidence>
<evidence type="ECO:0000256" key="15">
    <source>
        <dbReference type="ARBA" id="ARBA00048238"/>
    </source>
</evidence>
<comment type="subunit">
    <text evidence="17">Homotetramer.</text>
</comment>
<feature type="binding site" evidence="17">
    <location>
        <position position="323"/>
    </location>
    <ligand>
        <name>(6S)-NADPHX</name>
        <dbReference type="ChEBI" id="CHEBI:64076"/>
    </ligand>
</feature>
<comment type="similarity">
    <text evidence="17">Belongs to the NnrD/CARKD family.</text>
</comment>
<comment type="caution">
    <text evidence="22">The sequence shown here is derived from an EMBL/GenBank/DDBJ whole genome shotgun (WGS) entry which is preliminary data.</text>
</comment>
<comment type="catalytic activity">
    <reaction evidence="16 17 19">
        <text>(6S)-NADPHX + ADP = AMP + phosphate + NADPH + H(+)</text>
        <dbReference type="Rhea" id="RHEA:32235"/>
        <dbReference type="ChEBI" id="CHEBI:15378"/>
        <dbReference type="ChEBI" id="CHEBI:43474"/>
        <dbReference type="ChEBI" id="CHEBI:57783"/>
        <dbReference type="ChEBI" id="CHEBI:64076"/>
        <dbReference type="ChEBI" id="CHEBI:456215"/>
        <dbReference type="ChEBI" id="CHEBI:456216"/>
        <dbReference type="EC" id="4.2.1.136"/>
    </reaction>
</comment>
<dbReference type="InterPro" id="IPR030677">
    <property type="entry name" value="Nnr"/>
</dbReference>
<keyword evidence="12 17" id="KW-0456">Lyase</keyword>
<dbReference type="HAMAP" id="MF_01966">
    <property type="entry name" value="NADHX_epimerase"/>
    <property type="match status" value="1"/>
</dbReference>
<dbReference type="GO" id="GO:0005524">
    <property type="term" value="F:ATP binding"/>
    <property type="evidence" value="ECO:0007669"/>
    <property type="project" value="UniProtKB-UniRule"/>
</dbReference>
<protein>
    <recommendedName>
        <fullName evidence="19">Bifunctional NAD(P)H-hydrate repair enzyme</fullName>
    </recommendedName>
    <alternativeName>
        <fullName evidence="19">Nicotinamide nucleotide repair protein</fullName>
    </alternativeName>
    <domain>
        <recommendedName>
            <fullName evidence="19">ADP-dependent (S)-NAD(P)H-hydrate dehydratase</fullName>
            <ecNumber evidence="19">4.2.1.136</ecNumber>
        </recommendedName>
        <alternativeName>
            <fullName evidence="19">ADP-dependent NAD(P)HX dehydratase</fullName>
        </alternativeName>
    </domain>
    <domain>
        <recommendedName>
            <fullName evidence="19">NAD(P)H-hydrate epimerase</fullName>
            <ecNumber evidence="19">5.1.99.6</ecNumber>
        </recommendedName>
    </domain>
</protein>
<dbReference type="PATRIC" id="fig|1121318.3.peg.1726"/>
<comment type="caution">
    <text evidence="18">Lacks conserved residue(s) required for the propagation of feature annotation.</text>
</comment>
<evidence type="ECO:0000256" key="5">
    <source>
        <dbReference type="ARBA" id="ARBA00022723"/>
    </source>
</evidence>
<gene>
    <name evidence="22" type="primary">nnr</name>
    <name evidence="17" type="synonym">nnrD</name>
    <name evidence="18" type="synonym">nnrE</name>
    <name evidence="22" type="ORF">CLHOM_17110</name>
</gene>
<keyword evidence="23" id="KW-1185">Reference proteome</keyword>
<feature type="binding site" evidence="18">
    <location>
        <position position="127"/>
    </location>
    <ligand>
        <name>K(+)</name>
        <dbReference type="ChEBI" id="CHEBI:29103"/>
    </ligand>
</feature>
<sequence length="499" mass="54437">MEIVLAEQMRKIDSFCIENLLIPSIVLMENAALRVLNNIDLNKYENITIICGSGNNGGDGLALARHLLVMKKNVKVFIIGEKSKLTVDCGVNYSILCNMNIIVEFINSYEGINSLKSALDKSTLLVDAIFGTGLSREVKGVFREAILLINNCSAFVLSIDIPSGLNSDTGEVLGCAVKAHRTVSFQYYKRGFLRYGSEDYTGKVVIENIGIPDLVKDEFNLKEFISEKSFITESIPVRGNHSHKGDFGRVSIIAGSRDFTGAAYIATEAAVRSGSGLVTLCCHDSIKEIMCNKLIEAMTVSFKDRERLNDVLMKSDAIAIGPGMGDSVETFKILKDVIQYTNCPIVIDADGINVLKNNLNILKEKKNKVVLTPHLGEMSRITGIPADTIKRNRVDIAKSFAKEYNVIVLLKGFKTVITDGDTLVINSTGNSAMASGGMGDCLTGIITSFIGQGLEPLKAAYVAAYIHGYCGDSLSEKNYCVTAREVIKKLPFVIKELTH</sequence>
<name>A0A0L6Z9H3_9CLOT</name>
<evidence type="ECO:0000256" key="14">
    <source>
        <dbReference type="ARBA" id="ARBA00025153"/>
    </source>
</evidence>
<dbReference type="Proteomes" id="UP000037043">
    <property type="component" value="Unassembled WGS sequence"/>
</dbReference>
<evidence type="ECO:0000256" key="18">
    <source>
        <dbReference type="HAMAP-Rule" id="MF_01966"/>
    </source>
</evidence>
<evidence type="ECO:0000256" key="9">
    <source>
        <dbReference type="ARBA" id="ARBA00022958"/>
    </source>
</evidence>
<evidence type="ECO:0000256" key="16">
    <source>
        <dbReference type="ARBA" id="ARBA00049209"/>
    </source>
</evidence>
<comment type="catalytic activity">
    <reaction evidence="1 18 19">
        <text>(6R)-NADHX = (6S)-NADHX</text>
        <dbReference type="Rhea" id="RHEA:32215"/>
        <dbReference type="ChEBI" id="CHEBI:64074"/>
        <dbReference type="ChEBI" id="CHEBI:64075"/>
        <dbReference type="EC" id="5.1.99.6"/>
    </reaction>
</comment>
<keyword evidence="8 17" id="KW-0521">NADP</keyword>
<comment type="catalytic activity">
    <reaction evidence="2 18 19">
        <text>(6R)-NADPHX = (6S)-NADPHX</text>
        <dbReference type="Rhea" id="RHEA:32227"/>
        <dbReference type="ChEBI" id="CHEBI:64076"/>
        <dbReference type="ChEBI" id="CHEBI:64077"/>
        <dbReference type="EC" id="5.1.99.6"/>
    </reaction>
</comment>
<dbReference type="STRING" id="36844.SAMN04488501_102282"/>
<dbReference type="GO" id="GO:0052855">
    <property type="term" value="F:ADP-dependent NAD(P)H-hydrate dehydratase activity"/>
    <property type="evidence" value="ECO:0007669"/>
    <property type="project" value="UniProtKB-UniRule"/>
</dbReference>
<dbReference type="EMBL" id="LHUR01000022">
    <property type="protein sequence ID" value="KOA19622.1"/>
    <property type="molecule type" value="Genomic_DNA"/>
</dbReference>
<evidence type="ECO:0000256" key="8">
    <source>
        <dbReference type="ARBA" id="ARBA00022857"/>
    </source>
</evidence>
<dbReference type="Gene3D" id="3.40.1190.20">
    <property type="match status" value="1"/>
</dbReference>
<dbReference type="SUPFAM" id="SSF53613">
    <property type="entry name" value="Ribokinase-like"/>
    <property type="match status" value="1"/>
</dbReference>
<feature type="binding site" evidence="17">
    <location>
        <position position="439"/>
    </location>
    <ligand>
        <name>AMP</name>
        <dbReference type="ChEBI" id="CHEBI:456215"/>
    </ligand>
</feature>
<feature type="binding site" evidence="18">
    <location>
        <position position="163"/>
    </location>
    <ligand>
        <name>K(+)</name>
        <dbReference type="ChEBI" id="CHEBI:29103"/>
    </ligand>
</feature>
<evidence type="ECO:0000256" key="13">
    <source>
        <dbReference type="ARBA" id="ARBA00023268"/>
    </source>
</evidence>
<dbReference type="Pfam" id="PF03853">
    <property type="entry name" value="YjeF_N"/>
    <property type="match status" value="1"/>
</dbReference>
<dbReference type="PROSITE" id="PS51385">
    <property type="entry name" value="YJEF_N"/>
    <property type="match status" value="1"/>
</dbReference>
<feature type="binding site" evidence="17">
    <location>
        <begin position="411"/>
        <end position="415"/>
    </location>
    <ligand>
        <name>AMP</name>
        <dbReference type="ChEBI" id="CHEBI:456215"/>
    </ligand>
</feature>
<dbReference type="Gene3D" id="3.40.50.10260">
    <property type="entry name" value="YjeF N-terminal domain"/>
    <property type="match status" value="1"/>
</dbReference>
<comment type="cofactor">
    <cofactor evidence="18 19">
        <name>K(+)</name>
        <dbReference type="ChEBI" id="CHEBI:29103"/>
    </cofactor>
    <text evidence="18 19">Binds 1 potassium ion per subunit.</text>
</comment>
<keyword evidence="6 17" id="KW-0547">Nucleotide-binding</keyword>
<keyword evidence="13" id="KW-0511">Multifunctional enzyme</keyword>
<evidence type="ECO:0000259" key="20">
    <source>
        <dbReference type="PROSITE" id="PS51383"/>
    </source>
</evidence>
<keyword evidence="11 18" id="KW-0413">Isomerase</keyword>
<dbReference type="GO" id="GO:0046872">
    <property type="term" value="F:metal ion binding"/>
    <property type="evidence" value="ECO:0007669"/>
    <property type="project" value="UniProtKB-UniRule"/>
</dbReference>
<dbReference type="InterPro" id="IPR036652">
    <property type="entry name" value="YjeF_N_dom_sf"/>
</dbReference>
<feature type="binding site" evidence="17">
    <location>
        <position position="374"/>
    </location>
    <ligand>
        <name>(6S)-NADPHX</name>
        <dbReference type="ChEBI" id="CHEBI:64076"/>
    </ligand>
</feature>
<dbReference type="NCBIfam" id="TIGR00197">
    <property type="entry name" value="yjeF_nterm"/>
    <property type="match status" value="1"/>
</dbReference>
<dbReference type="HAMAP" id="MF_01965">
    <property type="entry name" value="NADHX_dehydratase"/>
    <property type="match status" value="1"/>
</dbReference>
<feature type="domain" description="YjeF N-terminal" evidence="21">
    <location>
        <begin position="9"/>
        <end position="217"/>
    </location>
</feature>
<evidence type="ECO:0000256" key="12">
    <source>
        <dbReference type="ARBA" id="ARBA00023239"/>
    </source>
</evidence>
<dbReference type="GO" id="GO:0046496">
    <property type="term" value="P:nicotinamide nucleotide metabolic process"/>
    <property type="evidence" value="ECO:0007669"/>
    <property type="project" value="UniProtKB-UniRule"/>
</dbReference>
<keyword evidence="10 17" id="KW-0520">NAD</keyword>
<dbReference type="InterPro" id="IPR000631">
    <property type="entry name" value="CARKD"/>
</dbReference>
<feature type="domain" description="YjeF C-terminal" evidence="20">
    <location>
        <begin position="227"/>
        <end position="497"/>
    </location>
</feature>
<comment type="similarity">
    <text evidence="18">Belongs to the NnrE/AIBP family.</text>
</comment>
<organism evidence="22 23">
    <name type="scientific">Clostridium homopropionicum DSM 5847</name>
    <dbReference type="NCBI Taxonomy" id="1121318"/>
    <lineage>
        <taxon>Bacteria</taxon>
        <taxon>Bacillati</taxon>
        <taxon>Bacillota</taxon>
        <taxon>Clostridia</taxon>
        <taxon>Eubacteriales</taxon>
        <taxon>Clostridiaceae</taxon>
        <taxon>Clostridium</taxon>
    </lineage>
</organism>
<feature type="binding site" evidence="18">
    <location>
        <begin position="55"/>
        <end position="59"/>
    </location>
    <ligand>
        <name>(6S)-NADPHX</name>
        <dbReference type="ChEBI" id="CHEBI:64076"/>
    </ligand>
</feature>
<dbReference type="PROSITE" id="PS51383">
    <property type="entry name" value="YJEF_C_3"/>
    <property type="match status" value="1"/>
</dbReference>
<dbReference type="PANTHER" id="PTHR12592:SF0">
    <property type="entry name" value="ATP-DEPENDENT (S)-NAD(P)H-HYDRATE DEHYDRATASE"/>
    <property type="match status" value="1"/>
</dbReference>
<evidence type="ECO:0000256" key="19">
    <source>
        <dbReference type="PIRNR" id="PIRNR017184"/>
    </source>
</evidence>
<dbReference type="PANTHER" id="PTHR12592">
    <property type="entry name" value="ATP-DEPENDENT (S)-NAD(P)H-HYDRATE DEHYDRATASE FAMILY MEMBER"/>
    <property type="match status" value="1"/>
</dbReference>
<evidence type="ECO:0000259" key="21">
    <source>
        <dbReference type="PROSITE" id="PS51385"/>
    </source>
</evidence>
<dbReference type="PIRSF" id="PIRSF017184">
    <property type="entry name" value="Nnr"/>
    <property type="match status" value="1"/>
</dbReference>
<evidence type="ECO:0000313" key="23">
    <source>
        <dbReference type="Proteomes" id="UP000037043"/>
    </source>
</evidence>
<feature type="binding site" evidence="18">
    <location>
        <begin position="131"/>
        <end position="137"/>
    </location>
    <ligand>
        <name>(6S)-NADPHX</name>
        <dbReference type="ChEBI" id="CHEBI:64076"/>
    </ligand>
</feature>
<evidence type="ECO:0000256" key="7">
    <source>
        <dbReference type="ARBA" id="ARBA00022840"/>
    </source>
</evidence>
<dbReference type="EC" id="5.1.99.6" evidence="19"/>
<feature type="binding site" evidence="18">
    <location>
        <position position="56"/>
    </location>
    <ligand>
        <name>K(+)</name>
        <dbReference type="ChEBI" id="CHEBI:29103"/>
    </ligand>
</feature>
<comment type="catalytic activity">
    <reaction evidence="15 17 19">
        <text>(6S)-NADHX + ADP = AMP + phosphate + NADH + H(+)</text>
        <dbReference type="Rhea" id="RHEA:32223"/>
        <dbReference type="ChEBI" id="CHEBI:15378"/>
        <dbReference type="ChEBI" id="CHEBI:43474"/>
        <dbReference type="ChEBI" id="CHEBI:57945"/>
        <dbReference type="ChEBI" id="CHEBI:64074"/>
        <dbReference type="ChEBI" id="CHEBI:456215"/>
        <dbReference type="ChEBI" id="CHEBI:456216"/>
        <dbReference type="EC" id="4.2.1.136"/>
    </reaction>
</comment>
<accession>A0A0L6Z9H3</accession>
<keyword evidence="9 18" id="KW-0630">Potassium</keyword>
<dbReference type="SUPFAM" id="SSF64153">
    <property type="entry name" value="YjeF N-terminal domain-like"/>
    <property type="match status" value="1"/>
</dbReference>
<comment type="similarity">
    <text evidence="4 19">In the C-terminal section; belongs to the NnrD/CARKD family.</text>
</comment>
<feature type="binding site" evidence="17">
    <location>
        <position position="440"/>
    </location>
    <ligand>
        <name>(6S)-NADPHX</name>
        <dbReference type="ChEBI" id="CHEBI:64076"/>
    </ligand>
</feature>
<dbReference type="Pfam" id="PF01256">
    <property type="entry name" value="Carb_kinase"/>
    <property type="match status" value="1"/>
</dbReference>
<comment type="similarity">
    <text evidence="3 19">In the N-terminal section; belongs to the NnrE/AIBP family.</text>
</comment>
<evidence type="ECO:0000256" key="2">
    <source>
        <dbReference type="ARBA" id="ARBA00000909"/>
    </source>
</evidence>
<keyword evidence="5 18" id="KW-0479">Metal-binding</keyword>